<evidence type="ECO:0000313" key="2">
    <source>
        <dbReference type="EMBL" id="GGB35531.1"/>
    </source>
</evidence>
<keyword evidence="3" id="KW-1185">Reference proteome</keyword>
<feature type="compositionally biased region" description="Polar residues" evidence="1">
    <location>
        <begin position="16"/>
        <end position="34"/>
    </location>
</feature>
<evidence type="ECO:0000313" key="3">
    <source>
        <dbReference type="Proteomes" id="UP000636793"/>
    </source>
</evidence>
<proteinExistence type="predicted"/>
<feature type="region of interest" description="Disordered" evidence="1">
    <location>
        <begin position="1"/>
        <end position="45"/>
    </location>
</feature>
<reference evidence="2" key="1">
    <citation type="journal article" date="2014" name="Int. J. Syst. Evol. Microbiol.">
        <title>Complete genome sequence of Corynebacterium casei LMG S-19264T (=DSM 44701T), isolated from a smear-ripened cheese.</title>
        <authorList>
            <consortium name="US DOE Joint Genome Institute (JGI-PGF)"/>
            <person name="Walter F."/>
            <person name="Albersmeier A."/>
            <person name="Kalinowski J."/>
            <person name="Ruckert C."/>
        </authorList>
    </citation>
    <scope>NUCLEOTIDE SEQUENCE</scope>
    <source>
        <strain evidence="2">CGMCC 1.15085</strain>
    </source>
</reference>
<protein>
    <submittedName>
        <fullName evidence="2">Uncharacterized protein</fullName>
    </submittedName>
</protein>
<name>A0A916T8E4_9MICO</name>
<accession>A0A916T8E4</accession>
<gene>
    <name evidence="2" type="ORF">GCM10011492_27710</name>
</gene>
<evidence type="ECO:0000256" key="1">
    <source>
        <dbReference type="SAM" id="MobiDB-lite"/>
    </source>
</evidence>
<feature type="region of interest" description="Disordered" evidence="1">
    <location>
        <begin position="79"/>
        <end position="107"/>
    </location>
</feature>
<dbReference type="AlphaFoldDB" id="A0A916T8E4"/>
<dbReference type="EMBL" id="BMHI01000004">
    <property type="protein sequence ID" value="GGB35531.1"/>
    <property type="molecule type" value="Genomic_DNA"/>
</dbReference>
<organism evidence="2 3">
    <name type="scientific">Flexivirga endophytica</name>
    <dbReference type="NCBI Taxonomy" id="1849103"/>
    <lineage>
        <taxon>Bacteria</taxon>
        <taxon>Bacillati</taxon>
        <taxon>Actinomycetota</taxon>
        <taxon>Actinomycetes</taxon>
        <taxon>Micrococcales</taxon>
        <taxon>Dermacoccaceae</taxon>
        <taxon>Flexivirga</taxon>
    </lineage>
</organism>
<sequence length="129" mass="14185">MFSQQCCPGPWHRSLSPRSTNPIGRQQSDWTWARQTRESGRARLSKYVVTEDVPVTRKSTKKGTHDMQIDKSQIIDALKSKGDSDKADQADKELPDKVDTDEHADKLGKLGINPGELLGGGELGGKLGL</sequence>
<dbReference type="Proteomes" id="UP000636793">
    <property type="component" value="Unassembled WGS sequence"/>
</dbReference>
<reference evidence="2" key="2">
    <citation type="submission" date="2020-09" db="EMBL/GenBank/DDBJ databases">
        <authorList>
            <person name="Sun Q."/>
            <person name="Zhou Y."/>
        </authorList>
    </citation>
    <scope>NUCLEOTIDE SEQUENCE</scope>
    <source>
        <strain evidence="2">CGMCC 1.15085</strain>
    </source>
</reference>
<comment type="caution">
    <text evidence="2">The sequence shown here is derived from an EMBL/GenBank/DDBJ whole genome shotgun (WGS) entry which is preliminary data.</text>
</comment>